<evidence type="ECO:0000256" key="9">
    <source>
        <dbReference type="RuleBase" id="RU364004"/>
    </source>
</evidence>
<dbReference type="InterPro" id="IPR009000">
    <property type="entry name" value="Transl_B-barrel_sf"/>
</dbReference>
<feature type="compositionally biased region" description="Gly residues" evidence="10">
    <location>
        <begin position="9"/>
        <end position="35"/>
    </location>
</feature>
<protein>
    <recommendedName>
        <fullName evidence="9">H/ACA ribonucleoprotein complex subunit</fullName>
    </recommendedName>
</protein>
<feature type="compositionally biased region" description="Gly residues" evidence="10">
    <location>
        <begin position="128"/>
        <end position="138"/>
    </location>
</feature>
<dbReference type="InterPro" id="IPR007504">
    <property type="entry name" value="H/ACA_rnp_Gar1/Naf1"/>
</dbReference>
<keyword evidence="6 9" id="KW-0539">Nucleus</keyword>
<dbReference type="InterPro" id="IPR038664">
    <property type="entry name" value="Gar1/Naf1_Cbf5-bd_sf"/>
</dbReference>
<dbReference type="PANTHER" id="PTHR23237:SF6">
    <property type="entry name" value="H_ACA RIBONUCLEOPROTEIN COMPLEX SUBUNIT 1"/>
    <property type="match status" value="1"/>
</dbReference>
<evidence type="ECO:0000256" key="5">
    <source>
        <dbReference type="ARBA" id="ARBA00022884"/>
    </source>
</evidence>
<comment type="caution">
    <text evidence="11">The sequence shown here is derived from an EMBL/GenBank/DDBJ whole genome shotgun (WGS) entry which is preliminary data.</text>
</comment>
<organism evidence="11 12">
    <name type="scientific">Pelagomonas calceolata</name>
    <dbReference type="NCBI Taxonomy" id="35677"/>
    <lineage>
        <taxon>Eukaryota</taxon>
        <taxon>Sar</taxon>
        <taxon>Stramenopiles</taxon>
        <taxon>Ochrophyta</taxon>
        <taxon>Pelagophyceae</taxon>
        <taxon>Pelagomonadales</taxon>
        <taxon>Pelagomonadaceae</taxon>
        <taxon>Pelagomonas</taxon>
    </lineage>
</organism>
<dbReference type="GO" id="GO:0000454">
    <property type="term" value="P:snoRNA guided rRNA pseudouridine synthesis"/>
    <property type="evidence" value="ECO:0007669"/>
    <property type="project" value="TreeGrafter"/>
</dbReference>
<evidence type="ECO:0000313" key="12">
    <source>
        <dbReference type="Proteomes" id="UP000789595"/>
    </source>
</evidence>
<dbReference type="GO" id="GO:0031429">
    <property type="term" value="C:box H/ACA snoRNP complex"/>
    <property type="evidence" value="ECO:0007669"/>
    <property type="project" value="TreeGrafter"/>
</dbReference>
<comment type="function">
    <text evidence="9">Required for ribosome biogenesis. Part of a complex which catalyzes pseudouridylation of rRNA. This involves the isomerization of uridine such that the ribose is subsequently attached to C5, instead of the normal N1. Pseudouridine ("psi") residues may serve to stabilize the conformation of rRNAs.</text>
</comment>
<proteinExistence type="inferred from homology"/>
<reference evidence="11" key="1">
    <citation type="submission" date="2021-11" db="EMBL/GenBank/DDBJ databases">
        <authorList>
            <consortium name="Genoscope - CEA"/>
            <person name="William W."/>
        </authorList>
    </citation>
    <scope>NUCLEOTIDE SEQUENCE</scope>
</reference>
<dbReference type="GO" id="GO:0034513">
    <property type="term" value="F:box H/ACA snoRNA binding"/>
    <property type="evidence" value="ECO:0007669"/>
    <property type="project" value="TreeGrafter"/>
</dbReference>
<evidence type="ECO:0000256" key="3">
    <source>
        <dbReference type="ARBA" id="ARBA00022517"/>
    </source>
</evidence>
<dbReference type="Pfam" id="PF04410">
    <property type="entry name" value="Gar1"/>
    <property type="match status" value="1"/>
</dbReference>
<evidence type="ECO:0000256" key="1">
    <source>
        <dbReference type="ARBA" id="ARBA00004229"/>
    </source>
</evidence>
<evidence type="ECO:0000256" key="4">
    <source>
        <dbReference type="ARBA" id="ARBA00022552"/>
    </source>
</evidence>
<comment type="subcellular location">
    <subcellularLocation>
        <location evidence="2 9">Nucleus</location>
        <location evidence="2 9">Nucleolus</location>
    </subcellularLocation>
    <subcellularLocation>
        <location evidence="1">Plastid</location>
        <location evidence="1">Chloroplast</location>
    </subcellularLocation>
</comment>
<feature type="compositionally biased region" description="Basic residues" evidence="10">
    <location>
        <begin position="139"/>
        <end position="158"/>
    </location>
</feature>
<dbReference type="SUPFAM" id="SSF50447">
    <property type="entry name" value="Translation proteins"/>
    <property type="match status" value="1"/>
</dbReference>
<feature type="region of interest" description="Disordered" evidence="10">
    <location>
        <begin position="1"/>
        <end position="47"/>
    </location>
</feature>
<keyword evidence="12" id="KW-1185">Reference proteome</keyword>
<feature type="compositionally biased region" description="Gly residues" evidence="10">
    <location>
        <begin position="159"/>
        <end position="173"/>
    </location>
</feature>
<sequence>MRPPASKGRGFGGARGRGGGKGGRGFGKGRGGRGPEGPPDSVEPVGTLMHDCEGDLVCKLTHAKVPYFNASIYVDKNTRVGKVDEILGPINEVMFTVKPDAGVHASSFKAGDTFSIDPMKLLPMSRFTGGGGGGGGGRGRGKGGKGGRGRGGKGKGRGKGGFGRGKGSPGGGRGRGRGRGW</sequence>
<dbReference type="OrthoDB" id="2187159at2759"/>
<comment type="subunit">
    <text evidence="9">Component of the small nucleolar ribonucleoprotein particles containing H/ACA-type snoRNAs (H/ACA snoRNPs).</text>
</comment>
<evidence type="ECO:0000313" key="11">
    <source>
        <dbReference type="EMBL" id="CAH0366188.1"/>
    </source>
</evidence>
<evidence type="ECO:0000256" key="8">
    <source>
        <dbReference type="ARBA" id="ARBA00038293"/>
    </source>
</evidence>
<dbReference type="PANTHER" id="PTHR23237">
    <property type="entry name" value="NUCLEOLAR PROTEIN FAMILY A MEMBER 1 SNORNP PROTEIN GAR1"/>
    <property type="match status" value="1"/>
</dbReference>
<keyword evidence="7 9" id="KW-0687">Ribonucleoprotein</keyword>
<keyword evidence="5 9" id="KW-0694">RNA-binding</keyword>
<keyword evidence="4 9" id="KW-0698">rRNA processing</keyword>
<dbReference type="AlphaFoldDB" id="A0A8J2S6B6"/>
<evidence type="ECO:0000256" key="2">
    <source>
        <dbReference type="ARBA" id="ARBA00004604"/>
    </source>
</evidence>
<dbReference type="FunFam" id="2.40.10.230:FF:000001">
    <property type="entry name" value="H/ACA ribonucleoprotein complex subunit"/>
    <property type="match status" value="1"/>
</dbReference>
<name>A0A8J2S6B6_9STRA</name>
<evidence type="ECO:0000256" key="7">
    <source>
        <dbReference type="ARBA" id="ARBA00023274"/>
    </source>
</evidence>
<comment type="similarity">
    <text evidence="8 9">Belongs to the GAR1 family.</text>
</comment>
<gene>
    <name evidence="11" type="ORF">PECAL_1P26650</name>
</gene>
<dbReference type="Gene3D" id="2.40.10.230">
    <property type="entry name" value="Probable tRNA pseudouridine synthase domain"/>
    <property type="match status" value="1"/>
</dbReference>
<feature type="region of interest" description="Disordered" evidence="10">
    <location>
        <begin position="125"/>
        <end position="181"/>
    </location>
</feature>
<dbReference type="Proteomes" id="UP000789595">
    <property type="component" value="Unassembled WGS sequence"/>
</dbReference>
<evidence type="ECO:0000256" key="6">
    <source>
        <dbReference type="ARBA" id="ARBA00023242"/>
    </source>
</evidence>
<accession>A0A8J2S6B6</accession>
<dbReference type="GO" id="GO:0009507">
    <property type="term" value="C:chloroplast"/>
    <property type="evidence" value="ECO:0007669"/>
    <property type="project" value="UniProtKB-SubCell"/>
</dbReference>
<dbReference type="EMBL" id="CAKKNE010000001">
    <property type="protein sequence ID" value="CAH0366188.1"/>
    <property type="molecule type" value="Genomic_DNA"/>
</dbReference>
<evidence type="ECO:0000256" key="10">
    <source>
        <dbReference type="SAM" id="MobiDB-lite"/>
    </source>
</evidence>
<keyword evidence="3 9" id="KW-0690">Ribosome biogenesis</keyword>